<dbReference type="GO" id="GO:0004497">
    <property type="term" value="F:monooxygenase activity"/>
    <property type="evidence" value="ECO:0007669"/>
    <property type="project" value="UniProtKB-KW"/>
</dbReference>
<dbReference type="EMBL" id="CP127294">
    <property type="protein sequence ID" value="WIX80248.1"/>
    <property type="molecule type" value="Genomic_DNA"/>
</dbReference>
<comment type="similarity">
    <text evidence="1 2">Belongs to the cytochrome P450 family.</text>
</comment>
<dbReference type="Pfam" id="PF00067">
    <property type="entry name" value="p450"/>
    <property type="match status" value="1"/>
</dbReference>
<organism evidence="3 4">
    <name type="scientific">Amycolatopsis carbonis</name>
    <dbReference type="NCBI Taxonomy" id="715471"/>
    <lineage>
        <taxon>Bacteria</taxon>
        <taxon>Bacillati</taxon>
        <taxon>Actinomycetota</taxon>
        <taxon>Actinomycetes</taxon>
        <taxon>Pseudonocardiales</taxon>
        <taxon>Pseudonocardiaceae</taxon>
        <taxon>Amycolatopsis</taxon>
    </lineage>
</organism>
<dbReference type="RefSeq" id="WP_285970883.1">
    <property type="nucleotide sequence ID" value="NZ_CP127294.1"/>
</dbReference>
<dbReference type="CDD" id="cd11037">
    <property type="entry name" value="CYP199A2-like"/>
    <property type="match status" value="1"/>
</dbReference>
<dbReference type="InterPro" id="IPR036396">
    <property type="entry name" value="Cyt_P450_sf"/>
</dbReference>
<dbReference type="AlphaFoldDB" id="A0A9Y2IKZ9"/>
<dbReference type="GO" id="GO:0016705">
    <property type="term" value="F:oxidoreductase activity, acting on paired donors, with incorporation or reduction of molecular oxygen"/>
    <property type="evidence" value="ECO:0007669"/>
    <property type="project" value="InterPro"/>
</dbReference>
<dbReference type="GO" id="GO:0005506">
    <property type="term" value="F:iron ion binding"/>
    <property type="evidence" value="ECO:0007669"/>
    <property type="project" value="InterPro"/>
</dbReference>
<accession>A0A9Y2IKZ9</accession>
<dbReference type="KEGG" id="acab:QRX50_05515"/>
<dbReference type="PANTHER" id="PTHR46696:SF1">
    <property type="entry name" value="CYTOCHROME P450 YJIB-RELATED"/>
    <property type="match status" value="1"/>
</dbReference>
<dbReference type="PANTHER" id="PTHR46696">
    <property type="entry name" value="P450, PUTATIVE (EUROFUNG)-RELATED"/>
    <property type="match status" value="1"/>
</dbReference>
<dbReference type="Proteomes" id="UP001236014">
    <property type="component" value="Chromosome"/>
</dbReference>
<keyword evidence="2" id="KW-0349">Heme</keyword>
<keyword evidence="2" id="KW-0503">Monooxygenase</keyword>
<dbReference type="GO" id="GO:0020037">
    <property type="term" value="F:heme binding"/>
    <property type="evidence" value="ECO:0007669"/>
    <property type="project" value="InterPro"/>
</dbReference>
<evidence type="ECO:0000256" key="2">
    <source>
        <dbReference type="RuleBase" id="RU000461"/>
    </source>
</evidence>
<keyword evidence="2" id="KW-0408">Iron</keyword>
<dbReference type="Gene3D" id="1.10.630.10">
    <property type="entry name" value="Cytochrome P450"/>
    <property type="match status" value="1"/>
</dbReference>
<dbReference type="PROSITE" id="PS00086">
    <property type="entry name" value="CYTOCHROME_P450"/>
    <property type="match status" value="1"/>
</dbReference>
<sequence length="388" mass="42735">MITLDDDPFADAVLADPVPLHRRLRDAGPVVRLVRYDVWAMARADEVTRALTDPETFCSSAGVGLSDFRKETPWRPPSLLLEADAPEHDRARRTVTSVLTPKVVKTYRDTFAREAEKLVATLVERGEFDAVADFAEAFPLKVFPDAVGLPAEGREHLLPYGAMVFNGFGPRNHLFTEAMERGAVAREWIAEHCRAENLAPGGLGARIHEAASEFSEEERALLVRSFLSAGVDTTVHALGNAVLCFASYPDQWAALREKPERSRAAFEEVVRFTSPVQTFFRTTTRDVEIGGERIPAGDKVLLFLAAANRDPRRWPDADTFDITRRAAGHVGFGSGVHACVGQMFARLEGEVLLAALARRVTTIELAGEPRPQLSNTLRGLASLPVRVR</sequence>
<dbReference type="InterPro" id="IPR001128">
    <property type="entry name" value="Cyt_P450"/>
</dbReference>
<proteinExistence type="inferred from homology"/>
<reference evidence="3 4" key="1">
    <citation type="submission" date="2023-06" db="EMBL/GenBank/DDBJ databases">
        <authorList>
            <person name="Oyuntsetseg B."/>
            <person name="Kim S.B."/>
        </authorList>
    </citation>
    <scope>NUCLEOTIDE SEQUENCE [LARGE SCALE GENOMIC DNA]</scope>
    <source>
        <strain evidence="3 4">2-15</strain>
    </source>
</reference>
<dbReference type="PRINTS" id="PR00359">
    <property type="entry name" value="BP450"/>
</dbReference>
<gene>
    <name evidence="3" type="ORF">QRX50_05515</name>
</gene>
<dbReference type="SUPFAM" id="SSF48264">
    <property type="entry name" value="Cytochrome P450"/>
    <property type="match status" value="1"/>
</dbReference>
<protein>
    <submittedName>
        <fullName evidence="3">Cytochrome P450</fullName>
    </submittedName>
</protein>
<keyword evidence="4" id="KW-1185">Reference proteome</keyword>
<dbReference type="InterPro" id="IPR017972">
    <property type="entry name" value="Cyt_P450_CS"/>
</dbReference>
<evidence type="ECO:0000313" key="3">
    <source>
        <dbReference type="EMBL" id="WIX80248.1"/>
    </source>
</evidence>
<dbReference type="InterPro" id="IPR002397">
    <property type="entry name" value="Cyt_P450_B"/>
</dbReference>
<evidence type="ECO:0000313" key="4">
    <source>
        <dbReference type="Proteomes" id="UP001236014"/>
    </source>
</evidence>
<keyword evidence="2" id="KW-0479">Metal-binding</keyword>
<name>A0A9Y2IKZ9_9PSEU</name>
<evidence type="ECO:0000256" key="1">
    <source>
        <dbReference type="ARBA" id="ARBA00010617"/>
    </source>
</evidence>
<keyword evidence="2" id="KW-0560">Oxidoreductase</keyword>